<dbReference type="InterPro" id="IPR042769">
    <property type="entry name" value="SPATA6_fam"/>
</dbReference>
<dbReference type="InParanoid" id="E4WZ03"/>
<evidence type="ECO:0000256" key="2">
    <source>
        <dbReference type="ARBA" id="ARBA00022553"/>
    </source>
</evidence>
<dbReference type="GO" id="GO:0032027">
    <property type="term" value="F:myosin light chain binding"/>
    <property type="evidence" value="ECO:0007669"/>
    <property type="project" value="InterPro"/>
</dbReference>
<evidence type="ECO:0000256" key="3">
    <source>
        <dbReference type="SAM" id="MobiDB-lite"/>
    </source>
</evidence>
<feature type="region of interest" description="Disordered" evidence="3">
    <location>
        <begin position="231"/>
        <end position="256"/>
    </location>
</feature>
<keyword evidence="2" id="KW-0597">Phosphoprotein</keyword>
<dbReference type="AlphaFoldDB" id="E4WZ03"/>
<dbReference type="Pfam" id="PF14909">
    <property type="entry name" value="SPATA6"/>
    <property type="match status" value="1"/>
</dbReference>
<proteinExistence type="inferred from homology"/>
<dbReference type="GO" id="GO:0120212">
    <property type="term" value="C:sperm head-tail coupling apparatus"/>
    <property type="evidence" value="ECO:0007669"/>
    <property type="project" value="InterPro"/>
</dbReference>
<sequence>MVKGLKVSVDLNLDAVSSPGTVLGTRGPLYIEMQIFRHVLRSEASPSIFPVLLHKRLNITHIFPYLTDPGQLASELAKQMISIKLIQEGALGDQILAHYAASARDFLFPTPSLSDTYPGVHREILMNRTQFYTGLLEPKLEFSTKTVIKEVTARRKFGGTAITNRVRSPSPVRGRGAFEMSKTDDRLTRTAAKNLQQAIETQQSRTSRSRSAVRRADDPRFMDTTVSFRAKSPERRVKSAKKSTKKPLPFVGANDNHNLARYTSTYTETKAPPAKSRHTTVTDLDYRGNTYEKIRQRISRLLESPRAQEFNRHGELDASLVRLERKIAANKGPRVNLAKDCTWSEDASKYRGESHRQTFDASLKHVYDGIVEDYQD</sequence>
<reference evidence="5" key="1">
    <citation type="journal article" date="2010" name="Science">
        <title>Plasticity of animal genome architecture unmasked by rapid evolution of a pelagic tunicate.</title>
        <authorList>
            <person name="Denoeud F."/>
            <person name="Henriet S."/>
            <person name="Mungpakdee S."/>
            <person name="Aury J.M."/>
            <person name="Da Silva C."/>
            <person name="Brinkmann H."/>
            <person name="Mikhaleva J."/>
            <person name="Olsen L.C."/>
            <person name="Jubin C."/>
            <person name="Canestro C."/>
            <person name="Bouquet J.M."/>
            <person name="Danks G."/>
            <person name="Poulain J."/>
            <person name="Campsteijn C."/>
            <person name="Adamski M."/>
            <person name="Cross I."/>
            <person name="Yadetie F."/>
            <person name="Muffato M."/>
            <person name="Louis A."/>
            <person name="Butcher S."/>
            <person name="Tsagkogeorga G."/>
            <person name="Konrad A."/>
            <person name="Singh S."/>
            <person name="Jensen M.F."/>
            <person name="Cong E.H."/>
            <person name="Eikeseth-Otteraa H."/>
            <person name="Noel B."/>
            <person name="Anthouard V."/>
            <person name="Porcel B.M."/>
            <person name="Kachouri-Lafond R."/>
            <person name="Nishino A."/>
            <person name="Ugolini M."/>
            <person name="Chourrout P."/>
            <person name="Nishida H."/>
            <person name="Aasland R."/>
            <person name="Huzurbazar S."/>
            <person name="Westhof E."/>
            <person name="Delsuc F."/>
            <person name="Lehrach H."/>
            <person name="Reinhardt R."/>
            <person name="Weissenbach J."/>
            <person name="Roy S.W."/>
            <person name="Artiguenave F."/>
            <person name="Postlethwait J.H."/>
            <person name="Manak J.R."/>
            <person name="Thompson E.M."/>
            <person name="Jaillon O."/>
            <person name="Du Pasquier L."/>
            <person name="Boudinot P."/>
            <person name="Liberles D.A."/>
            <person name="Volff J.N."/>
            <person name="Philippe H."/>
            <person name="Lenhard B."/>
            <person name="Roest Crollius H."/>
            <person name="Wincker P."/>
            <person name="Chourrout D."/>
        </authorList>
    </citation>
    <scope>NUCLEOTIDE SEQUENCE [LARGE SCALE GENOMIC DNA]</scope>
</reference>
<dbReference type="EMBL" id="FN653019">
    <property type="protein sequence ID" value="CBY22919.1"/>
    <property type="molecule type" value="Genomic_DNA"/>
</dbReference>
<evidence type="ECO:0000313" key="6">
    <source>
        <dbReference type="Proteomes" id="UP000001307"/>
    </source>
</evidence>
<accession>E4WZ03</accession>
<feature type="domain" description="Spermatogenesis-associated protein 6 N-terminal" evidence="4">
    <location>
        <begin position="9"/>
        <end position="148"/>
    </location>
</feature>
<dbReference type="GO" id="GO:0007283">
    <property type="term" value="P:spermatogenesis"/>
    <property type="evidence" value="ECO:0007669"/>
    <property type="project" value="InterPro"/>
</dbReference>
<name>E4WZ03_OIKDI</name>
<dbReference type="PANTHER" id="PTHR16435">
    <property type="entry name" value="SPERMATOGENESIS-ASSOCIATED PROTEIN 6 SPATA6"/>
    <property type="match status" value="1"/>
</dbReference>
<evidence type="ECO:0000259" key="4">
    <source>
        <dbReference type="Pfam" id="PF14909"/>
    </source>
</evidence>
<dbReference type="Proteomes" id="UP000001307">
    <property type="component" value="Unassembled WGS sequence"/>
</dbReference>
<comment type="similarity">
    <text evidence="1">Belongs to the SPATA6 family.</text>
</comment>
<dbReference type="InterPro" id="IPR032732">
    <property type="entry name" value="SPATA6_N"/>
</dbReference>
<keyword evidence="6" id="KW-1185">Reference proteome</keyword>
<organism evidence="5">
    <name type="scientific">Oikopleura dioica</name>
    <name type="common">Tunicate</name>
    <dbReference type="NCBI Taxonomy" id="34765"/>
    <lineage>
        <taxon>Eukaryota</taxon>
        <taxon>Metazoa</taxon>
        <taxon>Chordata</taxon>
        <taxon>Tunicata</taxon>
        <taxon>Appendicularia</taxon>
        <taxon>Copelata</taxon>
        <taxon>Oikopleuridae</taxon>
        <taxon>Oikopleura</taxon>
    </lineage>
</organism>
<dbReference type="OrthoDB" id="5963614at2759"/>
<evidence type="ECO:0000313" key="5">
    <source>
        <dbReference type="EMBL" id="CBY22919.1"/>
    </source>
</evidence>
<gene>
    <name evidence="5" type="ORF">GSOID_T00013697001</name>
</gene>
<feature type="region of interest" description="Disordered" evidence="3">
    <location>
        <begin position="198"/>
        <end position="218"/>
    </location>
</feature>
<protein>
    <recommendedName>
        <fullName evidence="4">Spermatogenesis-associated protein 6 N-terminal domain-containing protein</fullName>
    </recommendedName>
</protein>
<dbReference type="PANTHER" id="PTHR16435:SF6">
    <property type="entry name" value="IP09370P"/>
    <property type="match status" value="1"/>
</dbReference>
<evidence type="ECO:0000256" key="1">
    <source>
        <dbReference type="ARBA" id="ARBA00006215"/>
    </source>
</evidence>